<evidence type="ECO:0000313" key="5">
    <source>
        <dbReference type="EMBL" id="SMF07934.1"/>
    </source>
</evidence>
<keyword evidence="3" id="KW-0456">Lyase</keyword>
<dbReference type="GO" id="GO:0046872">
    <property type="term" value="F:metal ion binding"/>
    <property type="evidence" value="ECO:0007669"/>
    <property type="project" value="UniProtKB-KW"/>
</dbReference>
<comment type="similarity">
    <text evidence="1">Belongs to the HpcH/HpaI aldolase family.</text>
</comment>
<protein>
    <submittedName>
        <fullName evidence="5">4-hydroxy-2-oxoheptanedioate aldolase</fullName>
    </submittedName>
</protein>
<accession>A0A1X7D329</accession>
<dbReference type="AlphaFoldDB" id="A0A1X7D329"/>
<dbReference type="Gene3D" id="3.20.20.60">
    <property type="entry name" value="Phosphoenolpyruvate-binding domains"/>
    <property type="match status" value="1"/>
</dbReference>
<dbReference type="EMBL" id="FXAC01000008">
    <property type="protein sequence ID" value="SMF07934.1"/>
    <property type="molecule type" value="Genomic_DNA"/>
</dbReference>
<evidence type="ECO:0000256" key="1">
    <source>
        <dbReference type="ARBA" id="ARBA00005568"/>
    </source>
</evidence>
<evidence type="ECO:0000313" key="6">
    <source>
        <dbReference type="Proteomes" id="UP000192929"/>
    </source>
</evidence>
<dbReference type="GO" id="GO:0005737">
    <property type="term" value="C:cytoplasm"/>
    <property type="evidence" value="ECO:0007669"/>
    <property type="project" value="UniProtKB-ARBA"/>
</dbReference>
<dbReference type="FunFam" id="3.20.20.60:FF:000004">
    <property type="entry name" value="5-keto-4-deoxy-D-glucarate aldolase"/>
    <property type="match status" value="1"/>
</dbReference>
<dbReference type="InterPro" id="IPR005000">
    <property type="entry name" value="Aldolase/citrate-lyase_domain"/>
</dbReference>
<dbReference type="PANTHER" id="PTHR30502:SF0">
    <property type="entry name" value="PHOSPHOENOLPYRUVATE CARBOXYLASE FAMILY PROTEIN"/>
    <property type="match status" value="1"/>
</dbReference>
<gene>
    <name evidence="5" type="ORF">SAMN06296028_10832</name>
</gene>
<reference evidence="6" key="1">
    <citation type="submission" date="2017-04" db="EMBL/GenBank/DDBJ databases">
        <authorList>
            <person name="Varghese N."/>
            <person name="Submissions S."/>
        </authorList>
    </citation>
    <scope>NUCLEOTIDE SEQUENCE [LARGE SCALE GENOMIC DNA]</scope>
    <source>
        <strain evidence="6">NIO-1021</strain>
    </source>
</reference>
<dbReference type="Proteomes" id="UP000192929">
    <property type="component" value="Unassembled WGS sequence"/>
</dbReference>
<dbReference type="Pfam" id="PF03328">
    <property type="entry name" value="HpcH_HpaI"/>
    <property type="match status" value="1"/>
</dbReference>
<keyword evidence="2" id="KW-0479">Metal-binding</keyword>
<evidence type="ECO:0000256" key="3">
    <source>
        <dbReference type="ARBA" id="ARBA00023239"/>
    </source>
</evidence>
<name>A0A1X7D329_9MICC</name>
<evidence type="ECO:0000256" key="2">
    <source>
        <dbReference type="ARBA" id="ARBA00022723"/>
    </source>
</evidence>
<dbReference type="InterPro" id="IPR050251">
    <property type="entry name" value="HpcH-HpaI_aldolase"/>
</dbReference>
<evidence type="ECO:0000259" key="4">
    <source>
        <dbReference type="Pfam" id="PF03328"/>
    </source>
</evidence>
<dbReference type="PANTHER" id="PTHR30502">
    <property type="entry name" value="2-KETO-3-DEOXY-L-RHAMNONATE ALDOLASE"/>
    <property type="match status" value="1"/>
</dbReference>
<proteinExistence type="inferred from homology"/>
<keyword evidence="6" id="KW-1185">Reference proteome</keyword>
<dbReference type="SUPFAM" id="SSF51621">
    <property type="entry name" value="Phosphoenolpyruvate/pyruvate domain"/>
    <property type="match status" value="1"/>
</dbReference>
<dbReference type="InterPro" id="IPR040442">
    <property type="entry name" value="Pyrv_kinase-like_dom_sf"/>
</dbReference>
<sequence>MSVRVNDLIHAFRAEDAPNLPGVLPSLKDLFPLASDDQPVIGMFHSSGDPAAAEILAGTGFDYLLIDGEHSPLSLETIQSVLRAIAAYPTLGVVRVPENSEVLIKQYLDLGAQSLVVPMVDSVEEAQAAARAVAYPPGGVRGVGSALARSGRWNRIPGYLTRARETITLIVQAESATAVENAAATAAVDGVDGVFIGPSDLAASMGLLGQQTHPDVVAAVKHVISEVKAAGKFVGVNAFAQDQARDYLASGADFVNVGADVALLAAGSKALLEAFRK</sequence>
<dbReference type="InterPro" id="IPR015813">
    <property type="entry name" value="Pyrv/PenolPyrv_kinase-like_dom"/>
</dbReference>
<feature type="domain" description="HpcH/HpaI aldolase/citrate lyase" evidence="4">
    <location>
        <begin position="41"/>
        <end position="264"/>
    </location>
</feature>
<organism evidence="5 6">
    <name type="scientific">Kocuria marina subsp. indica</name>
    <dbReference type="NCBI Taxonomy" id="1049583"/>
    <lineage>
        <taxon>Bacteria</taxon>
        <taxon>Bacillati</taxon>
        <taxon>Actinomycetota</taxon>
        <taxon>Actinomycetes</taxon>
        <taxon>Micrococcales</taxon>
        <taxon>Micrococcaceae</taxon>
        <taxon>Kocuria</taxon>
    </lineage>
</organism>
<dbReference type="GO" id="GO:0016832">
    <property type="term" value="F:aldehyde-lyase activity"/>
    <property type="evidence" value="ECO:0007669"/>
    <property type="project" value="TreeGrafter"/>
</dbReference>